<keyword evidence="6 7" id="KW-0131">Cell cycle</keyword>
<feature type="active site" evidence="7">
    <location>
        <position position="270"/>
    </location>
</feature>
<keyword evidence="7" id="KW-0238">DNA-binding</keyword>
<dbReference type="GO" id="GO:0006313">
    <property type="term" value="P:DNA transposition"/>
    <property type="evidence" value="ECO:0007669"/>
    <property type="project" value="UniProtKB-UniRule"/>
</dbReference>
<evidence type="ECO:0000256" key="5">
    <source>
        <dbReference type="ARBA" id="ARBA00022908"/>
    </source>
</evidence>
<dbReference type="Pfam" id="PF00589">
    <property type="entry name" value="Phage_integrase"/>
    <property type="match status" value="1"/>
</dbReference>
<evidence type="ECO:0000256" key="4">
    <source>
        <dbReference type="ARBA" id="ARBA00022829"/>
    </source>
</evidence>
<dbReference type="HAMAP" id="MF_01808">
    <property type="entry name" value="Recomb_XerC_XerD"/>
    <property type="match status" value="1"/>
</dbReference>
<dbReference type="CDD" id="cd00798">
    <property type="entry name" value="INT_XerDC_C"/>
    <property type="match status" value="1"/>
</dbReference>
<dbReference type="Pfam" id="PF02899">
    <property type="entry name" value="Phage_int_SAM_1"/>
    <property type="match status" value="1"/>
</dbReference>
<dbReference type="GO" id="GO:0003677">
    <property type="term" value="F:DNA binding"/>
    <property type="evidence" value="ECO:0007669"/>
    <property type="project" value="UniProtKB-KW"/>
</dbReference>
<evidence type="ECO:0000256" key="1">
    <source>
        <dbReference type="ARBA" id="ARBA00004496"/>
    </source>
</evidence>
<dbReference type="InterPro" id="IPR023009">
    <property type="entry name" value="Tyrosine_recombinase_XerC/XerD"/>
</dbReference>
<evidence type="ECO:0000259" key="9">
    <source>
        <dbReference type="Pfam" id="PF02899"/>
    </source>
</evidence>
<feature type="domain" description="Integrase SAM-like N-terminal" evidence="9">
    <location>
        <begin position="5"/>
        <end position="85"/>
    </location>
</feature>
<comment type="subcellular location">
    <subcellularLocation>
        <location evidence="1 7">Cytoplasm</location>
    </subcellularLocation>
</comment>
<evidence type="ECO:0000259" key="8">
    <source>
        <dbReference type="Pfam" id="PF00589"/>
    </source>
</evidence>
<feature type="active site" evidence="7">
    <location>
        <position position="167"/>
    </location>
</feature>
<dbReference type="PANTHER" id="PTHR30349">
    <property type="entry name" value="PHAGE INTEGRASE-RELATED"/>
    <property type="match status" value="1"/>
</dbReference>
<keyword evidence="5 7" id="KW-0229">DNA integration</keyword>
<dbReference type="GO" id="GO:0009037">
    <property type="term" value="F:tyrosine-based site-specific recombinase activity"/>
    <property type="evidence" value="ECO:0007669"/>
    <property type="project" value="UniProtKB-UniRule"/>
</dbReference>
<feature type="domain" description="Tyr recombinase" evidence="8">
    <location>
        <begin position="107"/>
        <end position="283"/>
    </location>
</feature>
<reference evidence="10" key="1">
    <citation type="submission" date="2020-09" db="EMBL/GenBank/DDBJ databases">
        <title>Desulfogranum mesoprofundum gen. nov., sp. nov., a novel mesophilic, sulfate-reducing chemolithoautotroph isolated from a deep-sea hydrothermal vent chimney in the Suiyo Seamount.</title>
        <authorList>
            <person name="Hashimoto Y."/>
            <person name="Nakagawa S."/>
        </authorList>
    </citation>
    <scope>NUCLEOTIDE SEQUENCE</scope>
    <source>
        <strain evidence="10">KT2</strain>
    </source>
</reference>
<feature type="active site" evidence="7">
    <location>
        <position position="143"/>
    </location>
</feature>
<feature type="active site" evidence="7">
    <location>
        <position position="247"/>
    </location>
</feature>
<organism evidence="10 11">
    <name type="scientific">Desulfomarina profundi</name>
    <dbReference type="NCBI Taxonomy" id="2772557"/>
    <lineage>
        <taxon>Bacteria</taxon>
        <taxon>Pseudomonadati</taxon>
        <taxon>Thermodesulfobacteriota</taxon>
        <taxon>Desulfobulbia</taxon>
        <taxon>Desulfobulbales</taxon>
        <taxon>Desulfobulbaceae</taxon>
        <taxon>Desulfomarina</taxon>
    </lineage>
</organism>
<evidence type="ECO:0000256" key="2">
    <source>
        <dbReference type="ARBA" id="ARBA00022490"/>
    </source>
</evidence>
<dbReference type="NCBIfam" id="NF001399">
    <property type="entry name" value="PRK00283.1"/>
    <property type="match status" value="1"/>
</dbReference>
<comment type="function">
    <text evidence="7">Site-specific tyrosine recombinase, which acts by catalyzing the cutting and rejoining of the recombining DNA molecules. The XerC-XerD complex is essential to convert dimers of the bacterial chromosome into monomers to permit their segregation at cell division. It also contributes to the segregational stability of plasmids.</text>
</comment>
<evidence type="ECO:0000313" key="10">
    <source>
        <dbReference type="EMBL" id="BCL60236.1"/>
    </source>
</evidence>
<name>A0A8D5FRT0_9BACT</name>
<protein>
    <recommendedName>
        <fullName evidence="7">Tyrosine recombinase XerC</fullName>
    </recommendedName>
</protein>
<proteinExistence type="inferred from homology"/>
<keyword evidence="3 7" id="KW-0132">Cell division</keyword>
<comment type="similarity">
    <text evidence="7">Belongs to the 'phage' integrase family. XerC subfamily.</text>
</comment>
<dbReference type="GO" id="GO:0005737">
    <property type="term" value="C:cytoplasm"/>
    <property type="evidence" value="ECO:0007669"/>
    <property type="project" value="UniProtKB-SubCell"/>
</dbReference>
<dbReference type="KEGG" id="dbk:DGMP_09290"/>
<dbReference type="AlphaFoldDB" id="A0A8D5FRT0"/>
<keyword evidence="4 7" id="KW-0159">Chromosome partition</keyword>
<keyword evidence="11" id="KW-1185">Reference proteome</keyword>
<keyword evidence="2 7" id="KW-0963">Cytoplasm</keyword>
<evidence type="ECO:0000256" key="7">
    <source>
        <dbReference type="HAMAP-Rule" id="MF_01808"/>
    </source>
</evidence>
<dbReference type="NCBIfam" id="NF040815">
    <property type="entry name" value="recomb_XerA_Arch"/>
    <property type="match status" value="1"/>
</dbReference>
<dbReference type="Proteomes" id="UP000826725">
    <property type="component" value="Chromosome"/>
</dbReference>
<dbReference type="InterPro" id="IPR050090">
    <property type="entry name" value="Tyrosine_recombinase_XerCD"/>
</dbReference>
<feature type="active site" evidence="7">
    <location>
        <position position="244"/>
    </location>
</feature>
<dbReference type="PANTHER" id="PTHR30349:SF77">
    <property type="entry name" value="TYROSINE RECOMBINASE XERC"/>
    <property type="match status" value="1"/>
</dbReference>
<dbReference type="GO" id="GO:0007059">
    <property type="term" value="P:chromosome segregation"/>
    <property type="evidence" value="ECO:0007669"/>
    <property type="project" value="UniProtKB-UniRule"/>
</dbReference>
<sequence>MIKHIEQFTRWLATEKGYSPHTVSGYSRDLREFAAHCGEETKVKSVTDTDIRSFVVSLHGRNSSATVARKLSALRTFFRFLLRRKSIKDNPLAGVAGPRSGKSIPVFLTVDETFALLEAPDSGDKYMERDRAMLELLYSAGIRVSELVSRDFDDLDFDAGVLRVRGKGNRERLVPVGRPALEAIRFWLPRRLQLLEARVKRGREVDRKAMFLSGRGGRLTARSVERIVKKYGEKAGINQIVTPHALRHSFATHLLEMGADLRSVQELLGHASLSTTQRYTHLTLDYLSDVYDKAHPLSGGENKQ</sequence>
<feature type="active site" description="O-(3'-phospho-DNA)-tyrosine intermediate" evidence="7">
    <location>
        <position position="279"/>
    </location>
</feature>
<comment type="subunit">
    <text evidence="7">Forms a cyclic heterotetrameric complex composed of two molecules of XerC and two molecules of XerD.</text>
</comment>
<dbReference type="GO" id="GO:0051301">
    <property type="term" value="P:cell division"/>
    <property type="evidence" value="ECO:0007669"/>
    <property type="project" value="UniProtKB-KW"/>
</dbReference>
<evidence type="ECO:0000256" key="6">
    <source>
        <dbReference type="ARBA" id="ARBA00023306"/>
    </source>
</evidence>
<dbReference type="InterPro" id="IPR002104">
    <property type="entry name" value="Integrase_catalytic"/>
</dbReference>
<dbReference type="InterPro" id="IPR004107">
    <property type="entry name" value="Integrase_SAM-like_N"/>
</dbReference>
<keyword evidence="7" id="KW-0233">DNA recombination</keyword>
<dbReference type="EMBL" id="AP024086">
    <property type="protein sequence ID" value="BCL60236.1"/>
    <property type="molecule type" value="Genomic_DNA"/>
</dbReference>
<gene>
    <name evidence="7 10" type="primary">xerC</name>
    <name evidence="10" type="ORF">DGMP_09290</name>
</gene>
<evidence type="ECO:0000256" key="3">
    <source>
        <dbReference type="ARBA" id="ARBA00022618"/>
    </source>
</evidence>
<evidence type="ECO:0000313" key="11">
    <source>
        <dbReference type="Proteomes" id="UP000826725"/>
    </source>
</evidence>
<accession>A0A8D5FRT0</accession>
<dbReference type="RefSeq" id="WP_228856383.1">
    <property type="nucleotide sequence ID" value="NZ_AP024086.1"/>
</dbReference>